<feature type="domain" description="HTH gntR-type" evidence="4">
    <location>
        <begin position="9"/>
        <end position="77"/>
    </location>
</feature>
<evidence type="ECO:0000256" key="1">
    <source>
        <dbReference type="ARBA" id="ARBA00023015"/>
    </source>
</evidence>
<evidence type="ECO:0000256" key="2">
    <source>
        <dbReference type="ARBA" id="ARBA00023125"/>
    </source>
</evidence>
<dbReference type="PROSITE" id="PS50949">
    <property type="entry name" value="HTH_GNTR"/>
    <property type="match status" value="1"/>
</dbReference>
<dbReference type="RefSeq" id="WP_041090388.1">
    <property type="nucleotide sequence ID" value="NZ_JXRP01000019.1"/>
</dbReference>
<keyword evidence="2" id="KW-0238">DNA-binding</keyword>
<dbReference type="AlphaFoldDB" id="A0A0C2VJ62"/>
<dbReference type="STRING" id="889306.KP78_34750"/>
<dbReference type="OrthoDB" id="9801546at2"/>
<keyword evidence="3" id="KW-0804">Transcription</keyword>
<dbReference type="InterPro" id="IPR036388">
    <property type="entry name" value="WH-like_DNA-bd_sf"/>
</dbReference>
<dbReference type="PATRIC" id="fig|889306.3.peg.3492"/>
<evidence type="ECO:0000313" key="6">
    <source>
        <dbReference type="Proteomes" id="UP000031938"/>
    </source>
</evidence>
<dbReference type="InterPro" id="IPR036390">
    <property type="entry name" value="WH_DNA-bd_sf"/>
</dbReference>
<dbReference type="Pfam" id="PF00392">
    <property type="entry name" value="GntR"/>
    <property type="match status" value="1"/>
</dbReference>
<sequence length="112" mass="12961">MTNEFHASTPIYLQIAIRVQQQIAKHEWKPGDQLPSVREMAIQSSENPNAIQRSYQELERMGVVETRRGQGTFIVQDFLLPSKMKEELQKEIIDQFINQMKAIDSSDEEILA</sequence>
<dbReference type="SUPFAM" id="SSF46785">
    <property type="entry name" value="Winged helix' DNA-binding domain"/>
    <property type="match status" value="1"/>
</dbReference>
<comment type="caution">
    <text evidence="5">The sequence shown here is derived from an EMBL/GenBank/DDBJ whole genome shotgun (WGS) entry which is preliminary data.</text>
</comment>
<dbReference type="GO" id="GO:0003677">
    <property type="term" value="F:DNA binding"/>
    <property type="evidence" value="ECO:0007669"/>
    <property type="project" value="UniProtKB-KW"/>
</dbReference>
<dbReference type="SMART" id="SM00345">
    <property type="entry name" value="HTH_GNTR"/>
    <property type="match status" value="1"/>
</dbReference>
<dbReference type="GO" id="GO:0003700">
    <property type="term" value="F:DNA-binding transcription factor activity"/>
    <property type="evidence" value="ECO:0007669"/>
    <property type="project" value="InterPro"/>
</dbReference>
<name>A0A0C2VJ62_9BACL</name>
<dbReference type="EMBL" id="JXRP01000019">
    <property type="protein sequence ID" value="KIL44511.1"/>
    <property type="molecule type" value="Genomic_DNA"/>
</dbReference>
<dbReference type="PANTHER" id="PTHR38445">
    <property type="entry name" value="HTH-TYPE TRANSCRIPTIONAL REPRESSOR YTRA"/>
    <property type="match status" value="1"/>
</dbReference>
<dbReference type="Gene3D" id="1.10.10.10">
    <property type="entry name" value="Winged helix-like DNA-binding domain superfamily/Winged helix DNA-binding domain"/>
    <property type="match status" value="1"/>
</dbReference>
<dbReference type="Proteomes" id="UP000031938">
    <property type="component" value="Unassembled WGS sequence"/>
</dbReference>
<dbReference type="InterPro" id="IPR000524">
    <property type="entry name" value="Tscrpt_reg_HTH_GntR"/>
</dbReference>
<evidence type="ECO:0000256" key="3">
    <source>
        <dbReference type="ARBA" id="ARBA00023163"/>
    </source>
</evidence>
<protein>
    <submittedName>
        <fullName evidence="5">GntR family transcriptional regulator</fullName>
    </submittedName>
</protein>
<dbReference type="CDD" id="cd07377">
    <property type="entry name" value="WHTH_GntR"/>
    <property type="match status" value="1"/>
</dbReference>
<gene>
    <name evidence="5" type="ORF">KP78_34750</name>
</gene>
<accession>A0A0C2VJ62</accession>
<organism evidence="5 6">
    <name type="scientific">Jeotgalibacillus soli</name>
    <dbReference type="NCBI Taxonomy" id="889306"/>
    <lineage>
        <taxon>Bacteria</taxon>
        <taxon>Bacillati</taxon>
        <taxon>Bacillota</taxon>
        <taxon>Bacilli</taxon>
        <taxon>Bacillales</taxon>
        <taxon>Caryophanaceae</taxon>
        <taxon>Jeotgalibacillus</taxon>
    </lineage>
</organism>
<reference evidence="5 6" key="1">
    <citation type="submission" date="2015-01" db="EMBL/GenBank/DDBJ databases">
        <title>Genome sequencing of Jeotgalibacillus soli.</title>
        <authorList>
            <person name="Goh K.M."/>
            <person name="Chan K.-G."/>
            <person name="Yaakop A.S."/>
            <person name="Ee R."/>
            <person name="Gan H.M."/>
            <person name="Chan C.S."/>
        </authorList>
    </citation>
    <scope>NUCLEOTIDE SEQUENCE [LARGE SCALE GENOMIC DNA]</scope>
    <source>
        <strain evidence="5 6">P9</strain>
    </source>
</reference>
<keyword evidence="1" id="KW-0805">Transcription regulation</keyword>
<evidence type="ECO:0000259" key="4">
    <source>
        <dbReference type="PROSITE" id="PS50949"/>
    </source>
</evidence>
<keyword evidence="6" id="KW-1185">Reference proteome</keyword>
<proteinExistence type="predicted"/>
<evidence type="ECO:0000313" key="5">
    <source>
        <dbReference type="EMBL" id="KIL44511.1"/>
    </source>
</evidence>
<dbReference type="PANTHER" id="PTHR38445:SF6">
    <property type="entry name" value="GNTR-FAMILY TRANSCRIPTIONAL REGULATOR"/>
    <property type="match status" value="1"/>
</dbReference>